<name>A0ABM4B6S9_HYDVU</name>
<evidence type="ECO:0000313" key="4">
    <source>
        <dbReference type="RefSeq" id="XP_065644562.1"/>
    </source>
</evidence>
<sequence length="267" mass="30896">MSDSELPTKKSKLEGGGSNGSFDTKWREVVQEIESVSGKEILLIENIPSQLDSSKITKEFILSMDHFLLDKDLCRSVMKKRDDSLKIIYGWKNGSTSCGTHIWNNVMVPDVKKGISLIEEKEWKKAFALFLGLHLFAMQETDWLADNEFYTNFDLFRKWFNDYSSGWEKLLAQTDDTLGIACKSGREEGYRPILNKILLDWETETNILIKDIFDEYAHDEKARVRIFTEEGFSDDDEEDDEDVEDEDDEDNSDDFSSDDEEDDDVEN</sequence>
<evidence type="ECO:0000256" key="1">
    <source>
        <dbReference type="SAM" id="MobiDB-lite"/>
    </source>
</evidence>
<dbReference type="GeneID" id="136075410"/>
<feature type="compositionally biased region" description="Acidic residues" evidence="1">
    <location>
        <begin position="231"/>
        <end position="267"/>
    </location>
</feature>
<evidence type="ECO:0000313" key="3">
    <source>
        <dbReference type="RefSeq" id="XP_065644561.1"/>
    </source>
</evidence>
<feature type="region of interest" description="Disordered" evidence="1">
    <location>
        <begin position="228"/>
        <end position="267"/>
    </location>
</feature>
<accession>A0ABM4B6S9</accession>
<protein>
    <submittedName>
        <fullName evidence="3 4">Uncharacterized protein LOC136075410</fullName>
    </submittedName>
</protein>
<gene>
    <name evidence="3 4" type="primary">LOC136075410</name>
</gene>
<keyword evidence="2" id="KW-1185">Reference proteome</keyword>
<reference evidence="2 3" key="1">
    <citation type="submission" date="2025-05" db="UniProtKB">
        <authorList>
            <consortium name="RefSeq"/>
        </authorList>
    </citation>
    <scope>NUCLEOTIDE SEQUENCE [LARGE SCALE GENOMIC DNA]</scope>
</reference>
<dbReference type="RefSeq" id="XP_065644561.1">
    <property type="nucleotide sequence ID" value="XM_065788489.1"/>
</dbReference>
<dbReference type="RefSeq" id="XP_065644562.1">
    <property type="nucleotide sequence ID" value="XM_065788490.1"/>
</dbReference>
<evidence type="ECO:0000313" key="2">
    <source>
        <dbReference type="Proteomes" id="UP001652625"/>
    </source>
</evidence>
<organism evidence="2 3">
    <name type="scientific">Hydra vulgaris</name>
    <name type="common">Hydra</name>
    <name type="synonym">Hydra attenuata</name>
    <dbReference type="NCBI Taxonomy" id="6087"/>
    <lineage>
        <taxon>Eukaryota</taxon>
        <taxon>Metazoa</taxon>
        <taxon>Cnidaria</taxon>
        <taxon>Hydrozoa</taxon>
        <taxon>Hydroidolina</taxon>
        <taxon>Anthoathecata</taxon>
        <taxon>Aplanulata</taxon>
        <taxon>Hydridae</taxon>
        <taxon>Hydra</taxon>
    </lineage>
</organism>
<dbReference type="Proteomes" id="UP001652625">
    <property type="component" value="Chromosome 01"/>
</dbReference>
<proteinExistence type="predicted"/>